<evidence type="ECO:0000256" key="1">
    <source>
        <dbReference type="SAM" id="Phobius"/>
    </source>
</evidence>
<feature type="transmembrane region" description="Helical" evidence="1">
    <location>
        <begin position="74"/>
        <end position="95"/>
    </location>
</feature>
<protein>
    <submittedName>
        <fullName evidence="3">DUF4126 domain-containing protein</fullName>
    </submittedName>
    <submittedName>
        <fullName evidence="4">Membrane protein</fullName>
    </submittedName>
</protein>
<gene>
    <name evidence="4" type="ORF">DA73_0206020</name>
    <name evidence="3" type="ORF">DA73_0400023165</name>
</gene>
<dbReference type="EMBL" id="JHEG04000001">
    <property type="protein sequence ID" value="KAF3888066.1"/>
    <property type="molecule type" value="Genomic_DNA"/>
</dbReference>
<organism evidence="4">
    <name type="scientific">Tolypothrix bouteillei VB521301</name>
    <dbReference type="NCBI Taxonomy" id="1479485"/>
    <lineage>
        <taxon>Bacteria</taxon>
        <taxon>Bacillati</taxon>
        <taxon>Cyanobacteriota</taxon>
        <taxon>Cyanophyceae</taxon>
        <taxon>Nostocales</taxon>
        <taxon>Tolypothrichaceae</taxon>
        <taxon>Tolypothrix</taxon>
    </lineage>
</organism>
<dbReference type="AlphaFoldDB" id="A0A0C1RBN2"/>
<evidence type="ECO:0000259" key="2">
    <source>
        <dbReference type="Pfam" id="PF13548"/>
    </source>
</evidence>
<evidence type="ECO:0000313" key="5">
    <source>
        <dbReference type="Proteomes" id="UP000029738"/>
    </source>
</evidence>
<comment type="caution">
    <text evidence="4">The sequence shown here is derived from an EMBL/GenBank/DDBJ whole genome shotgun (WGS) entry which is preliminary data.</text>
</comment>
<feature type="transmembrane region" description="Helical" evidence="1">
    <location>
        <begin position="46"/>
        <end position="68"/>
    </location>
</feature>
<evidence type="ECO:0000313" key="4">
    <source>
        <dbReference type="EMBL" id="KIE12998.1"/>
    </source>
</evidence>
<dbReference type="EMBL" id="JHEG02000019">
    <property type="protein sequence ID" value="KIE12998.1"/>
    <property type="molecule type" value="Genomic_DNA"/>
</dbReference>
<sequence length="197" mass="20538">MDTLLSIGIGIALSAACGFRIFVPPLVMSIAAIYGHLPLSPDFSWIGTYPALIAFAVATCIEVAAYYIPWVDHALDVVSTPTAIAVGTFITKALVHDTTTPLLEWTVAVLAGGGAAGIIQTFMGMTRLSSTALTGGFGNGVISTIEAVGAIVLSALAIFVPLLAIALVVVLLILMVSKGLQLLATRRQLFQRSPQNE</sequence>
<name>A0A0C1RBN2_9CYAN</name>
<evidence type="ECO:0000313" key="3">
    <source>
        <dbReference type="EMBL" id="KAF3888066.1"/>
    </source>
</evidence>
<proteinExistence type="predicted"/>
<dbReference type="Proteomes" id="UP000029738">
    <property type="component" value="Unassembled WGS sequence"/>
</dbReference>
<feature type="transmembrane region" description="Helical" evidence="1">
    <location>
        <begin position="147"/>
        <end position="176"/>
    </location>
</feature>
<dbReference type="InterPro" id="IPR025196">
    <property type="entry name" value="DUF4126"/>
</dbReference>
<keyword evidence="1" id="KW-0812">Transmembrane</keyword>
<reference evidence="3" key="2">
    <citation type="submission" date="2019-11" db="EMBL/GenBank/DDBJ databases">
        <title>Improved Assembly of Tolypothrix boutellei genome.</title>
        <authorList>
            <person name="Sarangi A.N."/>
            <person name="Mukherjee M."/>
            <person name="Ghosh S."/>
            <person name="Singh D."/>
            <person name="Das A."/>
            <person name="Kant S."/>
            <person name="Prusty A."/>
            <person name="Tripathy S."/>
        </authorList>
    </citation>
    <scope>NUCLEOTIDE SEQUENCE</scope>
    <source>
        <strain evidence="3">VB521301</strain>
    </source>
</reference>
<keyword evidence="1" id="KW-0472">Membrane</keyword>
<reference evidence="4" key="1">
    <citation type="journal article" date="2015" name="Genome Announc.">
        <title>Draft Genome Sequence of Tolypothrix boutellei Strain VB521301.</title>
        <authorList>
            <person name="Chandrababunaidu M.M."/>
            <person name="Singh D."/>
            <person name="Sen D."/>
            <person name="Bhan S."/>
            <person name="Das S."/>
            <person name="Gupta A."/>
            <person name="Adhikary S.P."/>
            <person name="Tripathy S."/>
        </authorList>
    </citation>
    <scope>NUCLEOTIDE SEQUENCE</scope>
    <source>
        <strain evidence="4">VB521301</strain>
    </source>
</reference>
<keyword evidence="5" id="KW-1185">Reference proteome</keyword>
<feature type="transmembrane region" description="Helical" evidence="1">
    <location>
        <begin position="6"/>
        <end position="34"/>
    </location>
</feature>
<feature type="domain" description="DUF4126" evidence="2">
    <location>
        <begin position="8"/>
        <end position="176"/>
    </location>
</feature>
<feature type="transmembrane region" description="Helical" evidence="1">
    <location>
        <begin position="102"/>
        <end position="123"/>
    </location>
</feature>
<dbReference type="RefSeq" id="WP_038085426.1">
    <property type="nucleotide sequence ID" value="NZ_JHEG04000001.1"/>
</dbReference>
<dbReference type="STRING" id="1479485.DA73_0206020"/>
<dbReference type="Pfam" id="PF13548">
    <property type="entry name" value="DUF4126"/>
    <property type="match status" value="1"/>
</dbReference>
<accession>A0A0C1RBN2</accession>
<keyword evidence="1" id="KW-1133">Transmembrane helix</keyword>
<dbReference type="OrthoDB" id="288613at2"/>